<evidence type="ECO:0000256" key="6">
    <source>
        <dbReference type="ARBA" id="ARBA00019635"/>
    </source>
</evidence>
<dbReference type="GO" id="GO:0006265">
    <property type="term" value="P:DNA topological change"/>
    <property type="evidence" value="ECO:0007669"/>
    <property type="project" value="UniProtKB-UniRule"/>
</dbReference>
<dbReference type="FunFam" id="3.30.1360.40:FF:000003">
    <property type="entry name" value="DNA topoisomerase 2"/>
    <property type="match status" value="1"/>
</dbReference>
<dbReference type="CDD" id="cd16930">
    <property type="entry name" value="HATPase_TopII-like"/>
    <property type="match status" value="1"/>
</dbReference>
<dbReference type="InterPro" id="IPR014721">
    <property type="entry name" value="Ribsml_uS5_D2-typ_fold_subgr"/>
</dbReference>
<dbReference type="Gene3D" id="3.30.1360.40">
    <property type="match status" value="1"/>
</dbReference>
<dbReference type="PROSITE" id="PS00177">
    <property type="entry name" value="TOPOISOMERASE_II"/>
    <property type="match status" value="2"/>
</dbReference>
<name>A0A9D4SXT4_RHISA</name>
<evidence type="ECO:0000256" key="8">
    <source>
        <dbReference type="ARBA" id="ARBA00022741"/>
    </source>
</evidence>
<dbReference type="InterPro" id="IPR013758">
    <property type="entry name" value="Topo_IIA_A/C_ab"/>
</dbReference>
<evidence type="ECO:0000256" key="14">
    <source>
        <dbReference type="PROSITE-ProRule" id="PRU01384"/>
    </source>
</evidence>
<dbReference type="GO" id="GO:0003677">
    <property type="term" value="F:DNA binding"/>
    <property type="evidence" value="ECO:0007669"/>
    <property type="project" value="UniProtKB-UniRule"/>
</dbReference>
<feature type="compositionally biased region" description="Low complexity" evidence="16">
    <location>
        <begin position="1297"/>
        <end position="1308"/>
    </location>
</feature>
<evidence type="ECO:0000256" key="11">
    <source>
        <dbReference type="ARBA" id="ARBA00023029"/>
    </source>
</evidence>
<feature type="compositionally biased region" description="Basic and acidic residues" evidence="16">
    <location>
        <begin position="32"/>
        <end position="43"/>
    </location>
</feature>
<dbReference type="InterPro" id="IPR034157">
    <property type="entry name" value="TOPRIM_TopoII"/>
</dbReference>
<dbReference type="SUPFAM" id="SSF56719">
    <property type="entry name" value="Type II DNA topoisomerase"/>
    <property type="match status" value="2"/>
</dbReference>
<dbReference type="Proteomes" id="UP000821837">
    <property type="component" value="Unassembled WGS sequence"/>
</dbReference>
<dbReference type="Gene3D" id="3.40.50.670">
    <property type="match status" value="2"/>
</dbReference>
<dbReference type="PRINTS" id="PR00418">
    <property type="entry name" value="TPI2FAMILY"/>
</dbReference>
<dbReference type="Gene3D" id="1.10.268.10">
    <property type="entry name" value="Topoisomerase, domain 3"/>
    <property type="match status" value="1"/>
</dbReference>
<dbReference type="GO" id="GO:0005634">
    <property type="term" value="C:nucleus"/>
    <property type="evidence" value="ECO:0007669"/>
    <property type="project" value="TreeGrafter"/>
</dbReference>
<reference evidence="19" key="1">
    <citation type="journal article" date="2020" name="Cell">
        <title>Large-Scale Comparative Analyses of Tick Genomes Elucidate Their Genetic Diversity and Vector Capacities.</title>
        <authorList>
            <consortium name="Tick Genome and Microbiome Consortium (TIGMIC)"/>
            <person name="Jia N."/>
            <person name="Wang J."/>
            <person name="Shi W."/>
            <person name="Du L."/>
            <person name="Sun Y."/>
            <person name="Zhan W."/>
            <person name="Jiang J.F."/>
            <person name="Wang Q."/>
            <person name="Zhang B."/>
            <person name="Ji P."/>
            <person name="Bell-Sakyi L."/>
            <person name="Cui X.M."/>
            <person name="Yuan T.T."/>
            <person name="Jiang B.G."/>
            <person name="Yang W.F."/>
            <person name="Lam T.T."/>
            <person name="Chang Q.C."/>
            <person name="Ding S.J."/>
            <person name="Wang X.J."/>
            <person name="Zhu J.G."/>
            <person name="Ruan X.D."/>
            <person name="Zhao L."/>
            <person name="Wei J.T."/>
            <person name="Ye R.Z."/>
            <person name="Que T.C."/>
            <person name="Du C.H."/>
            <person name="Zhou Y.H."/>
            <person name="Cheng J.X."/>
            <person name="Dai P.F."/>
            <person name="Guo W.B."/>
            <person name="Han X.H."/>
            <person name="Huang E.J."/>
            <person name="Li L.F."/>
            <person name="Wei W."/>
            <person name="Gao Y.C."/>
            <person name="Liu J.Z."/>
            <person name="Shao H.Z."/>
            <person name="Wang X."/>
            <person name="Wang C.C."/>
            <person name="Yang T.C."/>
            <person name="Huo Q.B."/>
            <person name="Li W."/>
            <person name="Chen H.Y."/>
            <person name="Chen S.E."/>
            <person name="Zhou L.G."/>
            <person name="Ni X.B."/>
            <person name="Tian J.H."/>
            <person name="Sheng Y."/>
            <person name="Liu T."/>
            <person name="Pan Y.S."/>
            <person name="Xia L.Y."/>
            <person name="Li J."/>
            <person name="Zhao F."/>
            <person name="Cao W.C."/>
        </authorList>
    </citation>
    <scope>NUCLEOTIDE SEQUENCE</scope>
    <source>
        <strain evidence="19">Rsan-2018</strain>
    </source>
</reference>
<dbReference type="InterPro" id="IPR020568">
    <property type="entry name" value="Ribosomal_Su5_D2-typ_SF"/>
</dbReference>
<comment type="similarity">
    <text evidence="4 15">Belongs to the type II topoisomerase family.</text>
</comment>
<feature type="compositionally biased region" description="Acidic residues" evidence="16">
    <location>
        <begin position="1"/>
        <end position="12"/>
    </location>
</feature>
<keyword evidence="20" id="KW-1185">Reference proteome</keyword>
<dbReference type="GO" id="GO:0000819">
    <property type="term" value="P:sister chromatid segregation"/>
    <property type="evidence" value="ECO:0007669"/>
    <property type="project" value="TreeGrafter"/>
</dbReference>
<evidence type="ECO:0000313" key="20">
    <source>
        <dbReference type="Proteomes" id="UP000821837"/>
    </source>
</evidence>
<evidence type="ECO:0000256" key="2">
    <source>
        <dbReference type="ARBA" id="ARBA00001913"/>
    </source>
</evidence>
<evidence type="ECO:0000256" key="15">
    <source>
        <dbReference type="RuleBase" id="RU362094"/>
    </source>
</evidence>
<dbReference type="Pfam" id="PF00204">
    <property type="entry name" value="DNA_gyraseB"/>
    <property type="match status" value="1"/>
</dbReference>
<evidence type="ECO:0000256" key="10">
    <source>
        <dbReference type="ARBA" id="ARBA00022842"/>
    </source>
</evidence>
<dbReference type="GO" id="GO:0003918">
    <property type="term" value="F:DNA topoisomerase type II (double strand cut, ATP-hydrolyzing) activity"/>
    <property type="evidence" value="ECO:0007669"/>
    <property type="project" value="UniProtKB-UniRule"/>
</dbReference>
<dbReference type="VEuPathDB" id="VectorBase:RSAN_048398"/>
<dbReference type="CDD" id="cd03481">
    <property type="entry name" value="TopoIIA_Trans_ScTopoIIA"/>
    <property type="match status" value="1"/>
</dbReference>
<dbReference type="Gene3D" id="3.30.1490.30">
    <property type="match status" value="1"/>
</dbReference>
<dbReference type="InterPro" id="IPR018522">
    <property type="entry name" value="TopoIIA_CS"/>
</dbReference>
<dbReference type="CDD" id="cd03365">
    <property type="entry name" value="TOPRIM_TopoIIA"/>
    <property type="match status" value="2"/>
</dbReference>
<dbReference type="FunFam" id="3.30.230.10:FF:000008">
    <property type="entry name" value="DNA topoisomerase 2"/>
    <property type="match status" value="1"/>
</dbReference>
<dbReference type="InterPro" id="IPR001241">
    <property type="entry name" value="Topo_IIA"/>
</dbReference>
<dbReference type="FunFam" id="3.30.1490.30:FF:000001">
    <property type="entry name" value="DNA topoisomerase 2"/>
    <property type="match status" value="1"/>
</dbReference>
<dbReference type="SUPFAM" id="SSF54211">
    <property type="entry name" value="Ribosomal protein S5 domain 2-like"/>
    <property type="match status" value="1"/>
</dbReference>
<feature type="active site" description="O-(5'-phospho-DNA)-tyrosine intermediate" evidence="14">
    <location>
        <position position="892"/>
    </location>
</feature>
<feature type="region of interest" description="Disordered" evidence="16">
    <location>
        <begin position="1"/>
        <end position="43"/>
    </location>
</feature>
<organism evidence="19 20">
    <name type="scientific">Rhipicephalus sanguineus</name>
    <name type="common">Brown dog tick</name>
    <name type="synonym">Ixodes sanguineus</name>
    <dbReference type="NCBI Taxonomy" id="34632"/>
    <lineage>
        <taxon>Eukaryota</taxon>
        <taxon>Metazoa</taxon>
        <taxon>Ecdysozoa</taxon>
        <taxon>Arthropoda</taxon>
        <taxon>Chelicerata</taxon>
        <taxon>Arachnida</taxon>
        <taxon>Acari</taxon>
        <taxon>Parasitiformes</taxon>
        <taxon>Ixodida</taxon>
        <taxon>Ixodoidea</taxon>
        <taxon>Ixodidae</taxon>
        <taxon>Rhipicephalinae</taxon>
        <taxon>Rhipicephalus</taxon>
        <taxon>Rhipicephalus</taxon>
    </lineage>
</organism>
<keyword evidence="8 15" id="KW-0547">Nucleotide-binding</keyword>
<protein>
    <recommendedName>
        <fullName evidence="6 15">DNA topoisomerase 2</fullName>
        <ecNumber evidence="5 15">5.6.2.2</ecNumber>
    </recommendedName>
</protein>
<dbReference type="GO" id="GO:0046872">
    <property type="term" value="F:metal ion binding"/>
    <property type="evidence" value="ECO:0007669"/>
    <property type="project" value="UniProtKB-KW"/>
</dbReference>
<dbReference type="PANTHER" id="PTHR10169">
    <property type="entry name" value="DNA TOPOISOMERASE/GYRASE"/>
    <property type="match status" value="1"/>
</dbReference>
<evidence type="ECO:0000256" key="9">
    <source>
        <dbReference type="ARBA" id="ARBA00022840"/>
    </source>
</evidence>
<dbReference type="EMBL" id="JABSTV010001250">
    <property type="protein sequence ID" value="KAH7956105.1"/>
    <property type="molecule type" value="Genomic_DNA"/>
</dbReference>
<feature type="compositionally biased region" description="Acidic residues" evidence="16">
    <location>
        <begin position="1199"/>
        <end position="1212"/>
    </location>
</feature>
<dbReference type="InterPro" id="IPR001154">
    <property type="entry name" value="TopoII_euk"/>
</dbReference>
<evidence type="ECO:0000256" key="7">
    <source>
        <dbReference type="ARBA" id="ARBA00022723"/>
    </source>
</evidence>
<dbReference type="InterPro" id="IPR003594">
    <property type="entry name" value="HATPase_dom"/>
</dbReference>
<dbReference type="InterPro" id="IPR013759">
    <property type="entry name" value="Topo_IIA_B_C"/>
</dbReference>
<comment type="catalytic activity">
    <reaction evidence="1 14 15">
        <text>ATP-dependent breakage, passage and rejoining of double-stranded DNA.</text>
        <dbReference type="EC" id="5.6.2.2"/>
    </reaction>
</comment>
<feature type="compositionally biased region" description="Basic and acidic residues" evidence="16">
    <location>
        <begin position="1441"/>
        <end position="1466"/>
    </location>
</feature>
<dbReference type="VEuPathDB" id="VectorBase:RSAN_039546"/>
<dbReference type="Pfam" id="PF16898">
    <property type="entry name" value="TOPRIM_C"/>
    <property type="match status" value="1"/>
</dbReference>
<dbReference type="Gene3D" id="3.30.230.10">
    <property type="match status" value="1"/>
</dbReference>
<dbReference type="PROSITE" id="PS52040">
    <property type="entry name" value="TOPO_IIA"/>
    <property type="match status" value="1"/>
</dbReference>
<evidence type="ECO:0000259" key="17">
    <source>
        <dbReference type="PROSITE" id="PS50880"/>
    </source>
</evidence>
<keyword evidence="7" id="KW-0479">Metal-binding</keyword>
<feature type="domain" description="Toprim" evidence="17">
    <location>
        <begin position="1618"/>
        <end position="1735"/>
    </location>
</feature>
<dbReference type="SUPFAM" id="SSF55874">
    <property type="entry name" value="ATPase domain of HSP90 chaperone/DNA topoisomerase II/histidine kinase"/>
    <property type="match status" value="3"/>
</dbReference>
<evidence type="ECO:0000256" key="4">
    <source>
        <dbReference type="ARBA" id="ARBA00011080"/>
    </source>
</evidence>
<dbReference type="CDD" id="cd00187">
    <property type="entry name" value="TOP4c"/>
    <property type="match status" value="1"/>
</dbReference>
<evidence type="ECO:0000313" key="19">
    <source>
        <dbReference type="EMBL" id="KAH7956105.1"/>
    </source>
</evidence>
<feature type="compositionally biased region" description="Polar residues" evidence="16">
    <location>
        <begin position="1368"/>
        <end position="1381"/>
    </location>
</feature>
<dbReference type="Pfam" id="PF02518">
    <property type="entry name" value="HATPase_c"/>
    <property type="match status" value="1"/>
</dbReference>
<dbReference type="InterPro" id="IPR006171">
    <property type="entry name" value="TOPRIM_dom"/>
</dbReference>
<dbReference type="Gene3D" id="3.90.199.10">
    <property type="entry name" value="Topoisomerase II, domain 5"/>
    <property type="match status" value="1"/>
</dbReference>
<proteinExistence type="inferred from homology"/>
<feature type="region of interest" description="Disordered" evidence="16">
    <location>
        <begin position="1280"/>
        <end position="1468"/>
    </location>
</feature>
<evidence type="ECO:0000256" key="1">
    <source>
        <dbReference type="ARBA" id="ARBA00000185"/>
    </source>
</evidence>
<comment type="subunit">
    <text evidence="15">Homodimer.</text>
</comment>
<reference evidence="19" key="2">
    <citation type="submission" date="2021-09" db="EMBL/GenBank/DDBJ databases">
        <authorList>
            <person name="Jia N."/>
            <person name="Wang J."/>
            <person name="Shi W."/>
            <person name="Du L."/>
            <person name="Sun Y."/>
            <person name="Zhan W."/>
            <person name="Jiang J."/>
            <person name="Wang Q."/>
            <person name="Zhang B."/>
            <person name="Ji P."/>
            <person name="Sakyi L.B."/>
            <person name="Cui X."/>
            <person name="Yuan T."/>
            <person name="Jiang B."/>
            <person name="Yang W."/>
            <person name="Lam T.T.-Y."/>
            <person name="Chang Q."/>
            <person name="Ding S."/>
            <person name="Wang X."/>
            <person name="Zhu J."/>
            <person name="Ruan X."/>
            <person name="Zhao L."/>
            <person name="Wei J."/>
            <person name="Que T."/>
            <person name="Du C."/>
            <person name="Cheng J."/>
            <person name="Dai P."/>
            <person name="Han X."/>
            <person name="Huang E."/>
            <person name="Gao Y."/>
            <person name="Liu J."/>
            <person name="Shao H."/>
            <person name="Ye R."/>
            <person name="Li L."/>
            <person name="Wei W."/>
            <person name="Wang X."/>
            <person name="Wang C."/>
            <person name="Huo Q."/>
            <person name="Li W."/>
            <person name="Guo W."/>
            <person name="Chen H."/>
            <person name="Chen S."/>
            <person name="Zhou L."/>
            <person name="Zhou L."/>
            <person name="Ni X."/>
            <person name="Tian J."/>
            <person name="Zhou Y."/>
            <person name="Sheng Y."/>
            <person name="Liu T."/>
            <person name="Pan Y."/>
            <person name="Xia L."/>
            <person name="Li J."/>
            <person name="Zhao F."/>
            <person name="Cao W."/>
        </authorList>
    </citation>
    <scope>NUCLEOTIDE SEQUENCE</scope>
    <source>
        <strain evidence="19">Rsan-2018</strain>
        <tissue evidence="19">Larvae</tissue>
    </source>
</reference>
<evidence type="ECO:0000256" key="12">
    <source>
        <dbReference type="ARBA" id="ARBA00023125"/>
    </source>
</evidence>
<comment type="function">
    <text evidence="15">Control of topological states of DNA by transient breakage and subsequent rejoining of DNA strands. Topoisomerase II makes double-strand breaks.</text>
</comment>
<dbReference type="Pfam" id="PF00521">
    <property type="entry name" value="DNA_topoisoIV"/>
    <property type="match status" value="1"/>
</dbReference>
<dbReference type="InterPro" id="IPR031660">
    <property type="entry name" value="TOPRIM_C"/>
</dbReference>
<dbReference type="InterPro" id="IPR036890">
    <property type="entry name" value="HATPase_C_sf"/>
</dbReference>
<evidence type="ECO:0000256" key="13">
    <source>
        <dbReference type="ARBA" id="ARBA00023235"/>
    </source>
</evidence>
<evidence type="ECO:0000259" key="18">
    <source>
        <dbReference type="PROSITE" id="PS52040"/>
    </source>
</evidence>
<feature type="domain" description="Topo IIA-type catalytic" evidence="18">
    <location>
        <begin position="802"/>
        <end position="1269"/>
    </location>
</feature>
<dbReference type="FunFam" id="3.40.50.670:FF:000001">
    <property type="entry name" value="DNA topoisomerase 2"/>
    <property type="match status" value="3"/>
</dbReference>
<dbReference type="InterPro" id="IPR002205">
    <property type="entry name" value="Topo_IIA_dom_A"/>
</dbReference>
<dbReference type="GO" id="GO:0000712">
    <property type="term" value="P:resolution of meiotic recombination intermediates"/>
    <property type="evidence" value="ECO:0007669"/>
    <property type="project" value="TreeGrafter"/>
</dbReference>
<keyword evidence="9 15" id="KW-0067">ATP-binding</keyword>
<comment type="caution">
    <text evidence="19">The sequence shown here is derived from an EMBL/GenBank/DDBJ whole genome shotgun (WGS) entry which is preliminary data.</text>
</comment>
<feature type="compositionally biased region" description="Basic and acidic residues" evidence="16">
    <location>
        <begin position="1324"/>
        <end position="1334"/>
    </location>
</feature>
<feature type="region of interest" description="Disordered" evidence="16">
    <location>
        <begin position="1185"/>
        <end position="1220"/>
    </location>
</feature>
<dbReference type="PANTHER" id="PTHR10169:SF38">
    <property type="entry name" value="DNA TOPOISOMERASE 2"/>
    <property type="match status" value="1"/>
</dbReference>
<keyword evidence="10" id="KW-0460">Magnesium</keyword>
<dbReference type="SMART" id="SM00434">
    <property type="entry name" value="TOP4c"/>
    <property type="match status" value="1"/>
</dbReference>
<dbReference type="PRINTS" id="PR01158">
    <property type="entry name" value="TOPISMRASEII"/>
</dbReference>
<keyword evidence="11 14" id="KW-0799">Topoisomerase</keyword>
<dbReference type="EC" id="5.6.2.2" evidence="5 15"/>
<comment type="cofactor">
    <cofactor evidence="3">
        <name>Mg(2+)</name>
        <dbReference type="ChEBI" id="CHEBI:18420"/>
    </cofactor>
</comment>
<evidence type="ECO:0000256" key="5">
    <source>
        <dbReference type="ARBA" id="ARBA00012895"/>
    </source>
</evidence>
<dbReference type="FunFam" id="3.90.199.10:FF:000002">
    <property type="entry name" value="DNA topoisomerase 2"/>
    <property type="match status" value="1"/>
</dbReference>
<sequence length="1760" mass="197721">MSSVSDSEEEGAGEPSVGSAASVGRRGGGDNGRGDVAEGSDAARNKRLSVERIYQKMSQLEHVLLRPDTYVGSVEPVTQNMWVYDPEDESGGGGMKHRSVTFVPGLYKIFDEILVNASDNKQRDKNMDCIKIEINPEQNFISVWNNGQGIPVVEHRVEKMHVPTLIFGHLLTSSNYNDEEKKVTGGRNGYGAKLCNIFSKKFIVETYSRAEKKHFKQASFTRVPTFTGCLSVAGLERRVGVPNPCASPQYGRGLSPVLPALTVAAYKESAGCHAVWEDNMRKTSEPKIKAEAKGDDFTKITFYPDLAKFMMEKLDADTVALLSRRAYDVAGCTQGVYLNGKRLPVKGFKEYVQLFLKDQEDEVGNPLTVAHELVSDRWEVAVALSASGEFRQMSFVNGIATTKGGSHVDYVAEHLVKKARPLAIFTSVKKKNKAGVKILSKQVKDYLWIFVNCLIENPTFDSQTKENMTLPSKKFGSKCELSDKFYTQMLKCGVVESVMSWVAFKAEKQLGQKCSSKKHSKLKGIPKLEDANDAGTKNSVDCTLILTEGDSAKSLAVSGLSVVGRDKFGVFPLKGKMLNVREATHKQILENAEINNVIKIMGLQYKKKYETVDDLKTLRYGRLMIMTDQDQDGSHIKGLLINFIHHNWPSLLKLPFLEEFITPIVKASRGSNELSFYSLPEFEEWKTATDDWQRWKVKYYKGLGTSTSKEAKEYFMDMLRHRITFRYQGNEDDQAIELAFSKKMIEQRKDWLRSGMEERKQRREMGLPELYLYGKDTKNVTYLDFVNKELILFSNMDNERSIPSLVDGLKPGQRKVLFTCLKRNDKREIKVAQLAGSVAEHSAYHHGEASLMSTIINLAQNFVGSNNINLLQPIGQFGTRLQGGKDAASPRYIFTMLSPLARLIVPALDDPVLEYLYDDNQRIEPEYYIPVLPMVLVNGAEGIGTGWSTKIPNYNPRDVVANLRKMIAGEEPNALKPWFKNFRGSVDQVEEQRFIVSGEVAVLNSTSIEITELPVRTWTQTYKETVLETMLHGTEKVPPLITDYKEYHTDTTVRFVVTMAEDKLAKARGEGLHKAFKLQTSITTSSMVLFDSKGVLRTFRTPEDILRDFFATRLEGHDSSKALGTGHMTSNVTHTPPKRLENQARFILEKIDSIIKIENRRRKEMLETLRKRGYDPDPIVIWKKQQLQQAGRRDSQAESQDEAEDAAEEQDEDRDKDGGSVHYNYLLGMPLWSLTQERKDDLLKKRDEKREELQVLRRKSPENLWEEDLDAFSAKLDEVEQAQRDEENSTGVKTTKGSKAGRSKAAAPKKTENETKPSLLAERVVPKVEWEAKTKVGGARRGPKKAANDAAADDHGDDVEGNAAAATGPSSPGDTEHTAASATAKAPQRKRGGATKDKPSKTKVKKRKNSWSGSDSSENEESLMSLGSDDDRKPVAGPSHRQQEERQRVDPPKHEAAAKSSQHDASDLIGHVKRRTWQHEQCRRFKGTDASADAGGRMYRKVWEENMRKTTGPKINTQAEGADFTQVTFFPDLEKFNMRNLDADTVALMSRRAYGVAGCMKGLEVLNCGIVEAVMSWISFNVDKQLREKFSSRKVSKLKGIPKLEDANDAGTDRSLDCTLILTEGDSAKSLAVSGLSVVGRDKFGVFPLKGKLLNVREATSRQILHNEEINHIIKIMGLQYKKEYNTTDDLLSLRYGRLMIMTDQDEDGSHIKGLLINLIHHFWPSLLRMPFLEQFITPVIKATRGNDELYVVLLATRVR</sequence>
<keyword evidence="12 14" id="KW-0238">DNA-binding</keyword>
<dbReference type="PROSITE" id="PS50880">
    <property type="entry name" value="TOPRIM"/>
    <property type="match status" value="2"/>
</dbReference>
<gene>
    <name evidence="19" type="ORF">HPB52_006022</name>
</gene>
<dbReference type="InterPro" id="IPR013760">
    <property type="entry name" value="Topo_IIA-like_dom_sf"/>
</dbReference>
<dbReference type="Gene3D" id="3.30.565.10">
    <property type="entry name" value="Histidine kinase-like ATPase, C-terminal domain"/>
    <property type="match status" value="3"/>
</dbReference>
<dbReference type="InterPro" id="IPR050634">
    <property type="entry name" value="DNA_Topoisomerase_II"/>
</dbReference>
<dbReference type="SMART" id="SM00433">
    <property type="entry name" value="TOP2c"/>
    <property type="match status" value="1"/>
</dbReference>
<comment type="cofactor">
    <cofactor evidence="2">
        <name>Ca(2+)</name>
        <dbReference type="ChEBI" id="CHEBI:29108"/>
    </cofactor>
</comment>
<dbReference type="InterPro" id="IPR013757">
    <property type="entry name" value="Topo_IIA_A_a_sf"/>
</dbReference>
<dbReference type="InterPro" id="IPR013506">
    <property type="entry name" value="Topo_IIA_bsu_dom2"/>
</dbReference>
<dbReference type="GO" id="GO:0005524">
    <property type="term" value="F:ATP binding"/>
    <property type="evidence" value="ECO:0007669"/>
    <property type="project" value="UniProtKB-UniRule"/>
</dbReference>
<accession>A0A9D4SXT4</accession>
<evidence type="ECO:0000256" key="3">
    <source>
        <dbReference type="ARBA" id="ARBA00001946"/>
    </source>
</evidence>
<evidence type="ECO:0000256" key="16">
    <source>
        <dbReference type="SAM" id="MobiDB-lite"/>
    </source>
</evidence>
<feature type="domain" description="Toprim" evidence="17">
    <location>
        <begin position="542"/>
        <end position="659"/>
    </location>
</feature>
<dbReference type="Pfam" id="PF01751">
    <property type="entry name" value="Toprim"/>
    <property type="match status" value="2"/>
</dbReference>
<keyword evidence="13 14" id="KW-0413">Isomerase</keyword>